<dbReference type="NCBIfam" id="TIGR00229">
    <property type="entry name" value="sensory_box"/>
    <property type="match status" value="1"/>
</dbReference>
<dbReference type="SMART" id="SM00267">
    <property type="entry name" value="GGDEF"/>
    <property type="match status" value="1"/>
</dbReference>
<proteinExistence type="predicted"/>
<dbReference type="InterPro" id="IPR035919">
    <property type="entry name" value="EAL_sf"/>
</dbReference>
<dbReference type="PROSITE" id="PS50112">
    <property type="entry name" value="PAS"/>
    <property type="match status" value="1"/>
</dbReference>
<dbReference type="PROSITE" id="PS50113">
    <property type="entry name" value="PAC"/>
    <property type="match status" value="1"/>
</dbReference>
<dbReference type="EC" id="3.1.4.52" evidence="1"/>
<dbReference type="Gene3D" id="3.30.70.270">
    <property type="match status" value="1"/>
</dbReference>
<evidence type="ECO:0000259" key="5">
    <source>
        <dbReference type="PROSITE" id="PS50883"/>
    </source>
</evidence>
<dbReference type="InterPro" id="IPR000700">
    <property type="entry name" value="PAS-assoc_C"/>
</dbReference>
<dbReference type="InterPro" id="IPR029787">
    <property type="entry name" value="Nucleotide_cyclase"/>
</dbReference>
<dbReference type="SMART" id="SM00052">
    <property type="entry name" value="EAL"/>
    <property type="match status" value="1"/>
</dbReference>
<dbReference type="Pfam" id="PF13426">
    <property type="entry name" value="PAS_9"/>
    <property type="match status" value="1"/>
</dbReference>
<dbReference type="FunFam" id="3.20.20.450:FF:000001">
    <property type="entry name" value="Cyclic di-GMP phosphodiesterase yahA"/>
    <property type="match status" value="1"/>
</dbReference>
<organism evidence="7 8">
    <name type="scientific">Beggiatoa leptomitoformis</name>
    <dbReference type="NCBI Taxonomy" id="288004"/>
    <lineage>
        <taxon>Bacteria</taxon>
        <taxon>Pseudomonadati</taxon>
        <taxon>Pseudomonadota</taxon>
        <taxon>Gammaproteobacteria</taxon>
        <taxon>Thiotrichales</taxon>
        <taxon>Thiotrichaceae</taxon>
        <taxon>Beggiatoa</taxon>
    </lineage>
</organism>
<feature type="domain" description="EAL" evidence="5">
    <location>
        <begin position="330"/>
        <end position="584"/>
    </location>
</feature>
<evidence type="ECO:0000259" key="6">
    <source>
        <dbReference type="PROSITE" id="PS50887"/>
    </source>
</evidence>
<dbReference type="SUPFAM" id="SSF141868">
    <property type="entry name" value="EAL domain-like"/>
    <property type="match status" value="1"/>
</dbReference>
<evidence type="ECO:0000259" key="3">
    <source>
        <dbReference type="PROSITE" id="PS50112"/>
    </source>
</evidence>
<evidence type="ECO:0000256" key="1">
    <source>
        <dbReference type="ARBA" id="ARBA00012282"/>
    </source>
</evidence>
<name>A0A2N9YA93_9GAMM</name>
<evidence type="ECO:0000313" key="8">
    <source>
        <dbReference type="Proteomes" id="UP000234271"/>
    </source>
</evidence>
<evidence type="ECO:0000256" key="2">
    <source>
        <dbReference type="ARBA" id="ARBA00022636"/>
    </source>
</evidence>
<dbReference type="InterPro" id="IPR000014">
    <property type="entry name" value="PAS"/>
</dbReference>
<evidence type="ECO:0000313" key="7">
    <source>
        <dbReference type="EMBL" id="AUI67375.2"/>
    </source>
</evidence>
<protein>
    <recommendedName>
        <fullName evidence="1">cyclic-guanylate-specific phosphodiesterase</fullName>
        <ecNumber evidence="1">3.1.4.52</ecNumber>
    </recommendedName>
</protein>
<dbReference type="SMART" id="SM00091">
    <property type="entry name" value="PAS"/>
    <property type="match status" value="1"/>
</dbReference>
<dbReference type="InterPro" id="IPR043128">
    <property type="entry name" value="Rev_trsase/Diguanyl_cyclase"/>
</dbReference>
<keyword evidence="2" id="KW-0973">c-di-GMP</keyword>
<dbReference type="Proteomes" id="UP000234271">
    <property type="component" value="Chromosome"/>
</dbReference>
<feature type="domain" description="GGDEF" evidence="6">
    <location>
        <begin position="188"/>
        <end position="321"/>
    </location>
</feature>
<dbReference type="InterPro" id="IPR052155">
    <property type="entry name" value="Biofilm_reg_signaling"/>
</dbReference>
<dbReference type="PROSITE" id="PS50887">
    <property type="entry name" value="GGDEF"/>
    <property type="match status" value="1"/>
</dbReference>
<keyword evidence="8" id="KW-1185">Reference proteome</keyword>
<dbReference type="InterPro" id="IPR035965">
    <property type="entry name" value="PAS-like_dom_sf"/>
</dbReference>
<sequence>MFFLKQDVGLFDPSALLSLLDTNKQQHVERQLRIATTIFDAAAEAIVITDKNNYIYAVNPAFSQITGYSKAEILGKNPQFLSSGRHDASFYKAMWVVLSQKGQWQGEIWNRRKSGEIYPEWLTITKIEDENGEIFAFVAIFTDISKIKHDEEQLWRQTNYDFLTGLPNNTLLIDRLSNALIVANRENLLVALLFIDLDHFKVINNTLGHAVGDLLLQKVAQRLLTCVRDTDTVARFSGDKFTIVLGNLLKEDEIAVIAENIISKLTEPFELNGQTVFVGTSIGVTVYPADANDADILLRNADMAMYRAKAIGPNVYQFFTSKMNEQIHTRMGLEHDLRHAIEREELEIYYQPIVDLETGLVSKAEALLRWEHPTRGKVPPYEFIPLAEETGLIAKLGEWVLYTAAQQTSIWQTRTNLPIGVSVNVSTHQLKRGLSTATIADVLQTTQLSPELLSLEITESLLMEDTVANIQWFHKIKELGVKLSIDDFGTGYSSLSYLKRFPLDFLKIDRSFIRDSIGKQEDASLVKAIIAMANGLKLKVIAEGVETQEQLIFLHQLRCQYVQGFYFFKPMSVKDFERNILAKHGVPLLKKGLLRG</sequence>
<dbReference type="CDD" id="cd01948">
    <property type="entry name" value="EAL"/>
    <property type="match status" value="1"/>
</dbReference>
<dbReference type="InterPro" id="IPR000160">
    <property type="entry name" value="GGDEF_dom"/>
</dbReference>
<dbReference type="CDD" id="cd00130">
    <property type="entry name" value="PAS"/>
    <property type="match status" value="1"/>
</dbReference>
<feature type="domain" description="PAC" evidence="4">
    <location>
        <begin position="104"/>
        <end position="156"/>
    </location>
</feature>
<dbReference type="PANTHER" id="PTHR44757">
    <property type="entry name" value="DIGUANYLATE CYCLASE DGCP"/>
    <property type="match status" value="1"/>
</dbReference>
<feature type="domain" description="PAS" evidence="3">
    <location>
        <begin position="31"/>
        <end position="77"/>
    </location>
</feature>
<gene>
    <name evidence="7" type="ORF">BLE401_00805</name>
</gene>
<dbReference type="PROSITE" id="PS50883">
    <property type="entry name" value="EAL"/>
    <property type="match status" value="1"/>
</dbReference>
<dbReference type="Gene3D" id="3.20.20.450">
    <property type="entry name" value="EAL domain"/>
    <property type="match status" value="1"/>
</dbReference>
<dbReference type="CDD" id="cd01949">
    <property type="entry name" value="GGDEF"/>
    <property type="match status" value="1"/>
</dbReference>
<dbReference type="AlphaFoldDB" id="A0A2N9YA93"/>
<accession>A0A2N9YA93</accession>
<dbReference type="InterPro" id="IPR001633">
    <property type="entry name" value="EAL_dom"/>
</dbReference>
<dbReference type="SUPFAM" id="SSF55073">
    <property type="entry name" value="Nucleotide cyclase"/>
    <property type="match status" value="1"/>
</dbReference>
<dbReference type="EMBL" id="CP018889">
    <property type="protein sequence ID" value="AUI67375.2"/>
    <property type="molecule type" value="Genomic_DNA"/>
</dbReference>
<dbReference type="GO" id="GO:0071111">
    <property type="term" value="F:cyclic-guanylate-specific phosphodiesterase activity"/>
    <property type="evidence" value="ECO:0007669"/>
    <property type="project" value="UniProtKB-EC"/>
</dbReference>
<dbReference type="PANTHER" id="PTHR44757:SF2">
    <property type="entry name" value="BIOFILM ARCHITECTURE MAINTENANCE PROTEIN MBAA"/>
    <property type="match status" value="1"/>
</dbReference>
<dbReference type="NCBIfam" id="TIGR00254">
    <property type="entry name" value="GGDEF"/>
    <property type="match status" value="1"/>
</dbReference>
<dbReference type="InterPro" id="IPR001610">
    <property type="entry name" value="PAC"/>
</dbReference>
<dbReference type="SUPFAM" id="SSF55785">
    <property type="entry name" value="PYP-like sensor domain (PAS domain)"/>
    <property type="match status" value="1"/>
</dbReference>
<dbReference type="Pfam" id="PF00990">
    <property type="entry name" value="GGDEF"/>
    <property type="match status" value="1"/>
</dbReference>
<dbReference type="Pfam" id="PF00563">
    <property type="entry name" value="EAL"/>
    <property type="match status" value="1"/>
</dbReference>
<evidence type="ECO:0000259" key="4">
    <source>
        <dbReference type="PROSITE" id="PS50113"/>
    </source>
</evidence>
<dbReference type="SMART" id="SM00086">
    <property type="entry name" value="PAC"/>
    <property type="match status" value="1"/>
</dbReference>
<reference evidence="8" key="1">
    <citation type="submission" date="2016-12" db="EMBL/GenBank/DDBJ databases">
        <title>Complete Genome Sequence of Beggiatoa leptomitiformis D-401.</title>
        <authorList>
            <person name="Fomenkov A."/>
            <person name="Vincze T."/>
            <person name="Grabovich M."/>
            <person name="Anton B.P."/>
            <person name="Dubinina G."/>
            <person name="Orlova M."/>
            <person name="Belousova E."/>
            <person name="Roberts R.J."/>
        </authorList>
    </citation>
    <scope>NUCLEOTIDE SEQUENCE [LARGE SCALE GENOMIC DNA]</scope>
    <source>
        <strain evidence="8">D-401</strain>
    </source>
</reference>
<dbReference type="Gene3D" id="3.30.450.20">
    <property type="entry name" value="PAS domain"/>
    <property type="match status" value="1"/>
</dbReference>